<dbReference type="EMBL" id="SAYG01000018">
    <property type="protein sequence ID" value="TXJ42778.1"/>
    <property type="molecule type" value="Genomic_DNA"/>
</dbReference>
<accession>A0A5C8EZE5</accession>
<dbReference type="RefSeq" id="WP_147527706.1">
    <property type="nucleotide sequence ID" value="NZ_SAYG01000018.1"/>
</dbReference>
<gene>
    <name evidence="3" type="ORF">EPJ70_12605</name>
</gene>
<protein>
    <submittedName>
        <fullName evidence="3">Zinc ribbon domain-containing protein</fullName>
    </submittedName>
</protein>
<feature type="transmembrane region" description="Helical" evidence="1">
    <location>
        <begin position="301"/>
        <end position="319"/>
    </location>
</feature>
<proteinExistence type="predicted"/>
<evidence type="ECO:0000313" key="4">
    <source>
        <dbReference type="Proteomes" id="UP000324574"/>
    </source>
</evidence>
<comment type="caution">
    <text evidence="3">The sequence shown here is derived from an EMBL/GenBank/DDBJ whole genome shotgun (WGS) entry which is preliminary data.</text>
</comment>
<dbReference type="Pfam" id="PF13240">
    <property type="entry name" value="Zn_Ribbon_1"/>
    <property type="match status" value="1"/>
</dbReference>
<dbReference type="InterPro" id="IPR026870">
    <property type="entry name" value="Zinc_ribbon_dom"/>
</dbReference>
<keyword evidence="1" id="KW-1133">Transmembrane helix</keyword>
<feature type="transmembrane region" description="Helical" evidence="1">
    <location>
        <begin position="111"/>
        <end position="131"/>
    </location>
</feature>
<evidence type="ECO:0000313" key="3">
    <source>
        <dbReference type="EMBL" id="TXJ42778.1"/>
    </source>
</evidence>
<sequence>MFCSKCGTQLNDDAKFCNNCGNALQQPNSNQNSAQQSQMGDYQILQQNNQSGNSQFNQSIYQNQFTGNAQNFYVKIRGFKTGIDCAINWVQFFAFIIPLGLGFILDSDGSKSILTVCVFISIIAMILSRVLNPQGIFIDINKGVIISNKEMKLNFLKRTINISDIKEVIIEKYKLPFLLGYNIFDMLFSSRKFDNVSLKDDSGKRILSTQFIKDGNKDEYIQALQNAFNILGRNDIIFKVDNQIKNNLDELQENNIKNENNKNNETFYNNTINVENTESNKKTFFEKFKSICPDKDKYKKLSIILFVCFIILIISLFIFRGSGKYIDLVKNGAFQVYPNITIEELINGAMYNPKWKQGQTEDGINFVNVSGLIEGNKVLIQFKIHKNENSWEVNALEINGQPMSTQGIARDLYNLYIANQ</sequence>
<feature type="transmembrane region" description="Helical" evidence="1">
    <location>
        <begin position="85"/>
        <end position="105"/>
    </location>
</feature>
<keyword evidence="1" id="KW-0812">Transmembrane</keyword>
<evidence type="ECO:0000256" key="1">
    <source>
        <dbReference type="SAM" id="Phobius"/>
    </source>
</evidence>
<reference evidence="3 4" key="1">
    <citation type="journal article" date="1992" name="Lakartidningen">
        <title>[Penicillin V and not amoxicillin is the first choice preparation in acute otitis].</title>
        <authorList>
            <person name="Kamme C."/>
            <person name="Lundgren K."/>
            <person name="Prellner K."/>
        </authorList>
    </citation>
    <scope>NUCLEOTIDE SEQUENCE [LARGE SCALE GENOMIC DNA]</scope>
    <source>
        <strain evidence="3 4">PC3714II</strain>
    </source>
</reference>
<dbReference type="AlphaFoldDB" id="A0A5C8EZE5"/>
<feature type="domain" description="Zinc-ribbon" evidence="2">
    <location>
        <begin position="2"/>
        <end position="24"/>
    </location>
</feature>
<keyword evidence="1" id="KW-0472">Membrane</keyword>
<organism evidence="3 4">
    <name type="scientific">Brachyspira aalborgi</name>
    <dbReference type="NCBI Taxonomy" id="29522"/>
    <lineage>
        <taxon>Bacteria</taxon>
        <taxon>Pseudomonadati</taxon>
        <taxon>Spirochaetota</taxon>
        <taxon>Spirochaetia</taxon>
        <taxon>Brachyspirales</taxon>
        <taxon>Brachyspiraceae</taxon>
        <taxon>Brachyspira</taxon>
    </lineage>
</organism>
<evidence type="ECO:0000259" key="2">
    <source>
        <dbReference type="Pfam" id="PF13240"/>
    </source>
</evidence>
<name>A0A5C8EZE5_9SPIR</name>
<dbReference type="Proteomes" id="UP000324574">
    <property type="component" value="Unassembled WGS sequence"/>
</dbReference>